<comment type="caution">
    <text evidence="2">The sequence shown here is derived from an EMBL/GenBank/DDBJ whole genome shotgun (WGS) entry which is preliminary data.</text>
</comment>
<organism evidence="2 3">
    <name type="scientific">Caerostris extrusa</name>
    <name type="common">Bark spider</name>
    <name type="synonym">Caerostris bankana</name>
    <dbReference type="NCBI Taxonomy" id="172846"/>
    <lineage>
        <taxon>Eukaryota</taxon>
        <taxon>Metazoa</taxon>
        <taxon>Ecdysozoa</taxon>
        <taxon>Arthropoda</taxon>
        <taxon>Chelicerata</taxon>
        <taxon>Arachnida</taxon>
        <taxon>Araneae</taxon>
        <taxon>Araneomorphae</taxon>
        <taxon>Entelegynae</taxon>
        <taxon>Araneoidea</taxon>
        <taxon>Araneidae</taxon>
        <taxon>Caerostris</taxon>
    </lineage>
</organism>
<dbReference type="Proteomes" id="UP001054945">
    <property type="component" value="Unassembled WGS sequence"/>
</dbReference>
<dbReference type="AlphaFoldDB" id="A0AAV4WG74"/>
<feature type="region of interest" description="Disordered" evidence="1">
    <location>
        <begin position="1"/>
        <end position="71"/>
    </location>
</feature>
<evidence type="ECO:0000313" key="2">
    <source>
        <dbReference type="EMBL" id="GIY81742.1"/>
    </source>
</evidence>
<feature type="compositionally biased region" description="Low complexity" evidence="1">
    <location>
        <begin position="140"/>
        <end position="155"/>
    </location>
</feature>
<proteinExistence type="predicted"/>
<evidence type="ECO:0000313" key="3">
    <source>
        <dbReference type="Proteomes" id="UP001054945"/>
    </source>
</evidence>
<protein>
    <submittedName>
        <fullName evidence="2">Uncharacterized protein</fullName>
    </submittedName>
</protein>
<accession>A0AAV4WG74</accession>
<feature type="compositionally biased region" description="Polar residues" evidence="1">
    <location>
        <begin position="1"/>
        <end position="14"/>
    </location>
</feature>
<evidence type="ECO:0000256" key="1">
    <source>
        <dbReference type="SAM" id="MobiDB-lite"/>
    </source>
</evidence>
<name>A0AAV4WG74_CAEEX</name>
<feature type="compositionally biased region" description="Basic and acidic residues" evidence="1">
    <location>
        <begin position="123"/>
        <end position="139"/>
    </location>
</feature>
<feature type="region of interest" description="Disordered" evidence="1">
    <location>
        <begin position="117"/>
        <end position="174"/>
    </location>
</feature>
<feature type="compositionally biased region" description="Pro residues" evidence="1">
    <location>
        <begin position="163"/>
        <end position="174"/>
    </location>
</feature>
<sequence length="227" mass="24743">MPSGTAWWSTSASPGLTPLRVAPQQRQQQGHLAGQPSTDNELWHSMADDHRGSGRTRGPLPGAASVLPLPRQIPSAAEESLARFDGISRPIFFASSRRGSKGSNPDSSAYLQQPSQTILTDLPHQDSRKSSSAYSDERAASSGGTPGRAAPAAGGTRRRTQAQPPPAGARSPPLPWKRCWNRYLQYHQRVLDLRVQPRLEDQRDLVSTSPSNVRRPLRASLFGKNRV</sequence>
<keyword evidence="3" id="KW-1185">Reference proteome</keyword>
<gene>
    <name evidence="2" type="ORF">CEXT_670361</name>
</gene>
<dbReference type="EMBL" id="BPLR01016161">
    <property type="protein sequence ID" value="GIY81742.1"/>
    <property type="molecule type" value="Genomic_DNA"/>
</dbReference>
<reference evidence="2 3" key="1">
    <citation type="submission" date="2021-06" db="EMBL/GenBank/DDBJ databases">
        <title>Caerostris extrusa draft genome.</title>
        <authorList>
            <person name="Kono N."/>
            <person name="Arakawa K."/>
        </authorList>
    </citation>
    <scope>NUCLEOTIDE SEQUENCE [LARGE SCALE GENOMIC DNA]</scope>
</reference>